<dbReference type="InterPro" id="IPR005467">
    <property type="entry name" value="His_kinase_dom"/>
</dbReference>
<dbReference type="eggNOG" id="COG0745">
    <property type="taxonomic scope" value="Bacteria"/>
</dbReference>
<feature type="transmembrane region" description="Helical" evidence="8">
    <location>
        <begin position="746"/>
        <end position="768"/>
    </location>
</feature>
<dbReference type="Pfam" id="PF00072">
    <property type="entry name" value="Response_reg"/>
    <property type="match status" value="1"/>
</dbReference>
<evidence type="ECO:0000259" key="10">
    <source>
        <dbReference type="PROSITE" id="PS01124"/>
    </source>
</evidence>
<dbReference type="PANTHER" id="PTHR43547:SF2">
    <property type="entry name" value="HYBRID SIGNAL TRANSDUCTION HISTIDINE KINASE C"/>
    <property type="match status" value="1"/>
</dbReference>
<reference evidence="14" key="1">
    <citation type="submission" date="2016-11" db="EMBL/GenBank/DDBJ databases">
        <authorList>
            <person name="Varghese N."/>
            <person name="Submissions S."/>
        </authorList>
    </citation>
    <scope>NUCLEOTIDE SEQUENCE [LARGE SCALE GENOMIC DNA]</scope>
    <source>
        <strain evidence="14">DSM 26884</strain>
    </source>
</reference>
<keyword evidence="13" id="KW-0418">Kinase</keyword>
<dbReference type="Pfam" id="PF00512">
    <property type="entry name" value="HisKA"/>
    <property type="match status" value="1"/>
</dbReference>
<dbReference type="Gene3D" id="1.10.287.130">
    <property type="match status" value="1"/>
</dbReference>
<dbReference type="EMBL" id="FQZN01000009">
    <property type="protein sequence ID" value="SHI85343.1"/>
    <property type="molecule type" value="Genomic_DNA"/>
</dbReference>
<evidence type="ECO:0000256" key="8">
    <source>
        <dbReference type="SAM" id="Phobius"/>
    </source>
</evidence>
<dbReference type="Gene3D" id="1.10.10.60">
    <property type="entry name" value="Homeodomain-like"/>
    <property type="match status" value="1"/>
</dbReference>
<dbReference type="InterPro" id="IPR018060">
    <property type="entry name" value="HTH_AraC"/>
</dbReference>
<dbReference type="PROSITE" id="PS50110">
    <property type="entry name" value="RESPONSE_REGULATORY"/>
    <property type="match status" value="1"/>
</dbReference>
<keyword evidence="14" id="KW-1185">Reference proteome</keyword>
<feature type="domain" description="Histidine kinase" evidence="11">
    <location>
        <begin position="796"/>
        <end position="1012"/>
    </location>
</feature>
<keyword evidence="8" id="KW-1133">Transmembrane helix</keyword>
<dbReference type="InterPro" id="IPR003661">
    <property type="entry name" value="HisK_dim/P_dom"/>
</dbReference>
<name>A0A1M6EIS5_9BACE</name>
<dbReference type="SUPFAM" id="SSF52172">
    <property type="entry name" value="CheY-like"/>
    <property type="match status" value="1"/>
</dbReference>
<keyword evidence="4" id="KW-0805">Transcription regulation</keyword>
<keyword evidence="8" id="KW-0472">Membrane</keyword>
<dbReference type="InterPro" id="IPR013783">
    <property type="entry name" value="Ig-like_fold"/>
</dbReference>
<evidence type="ECO:0000256" key="2">
    <source>
        <dbReference type="ARBA" id="ARBA00012438"/>
    </source>
</evidence>
<dbReference type="EC" id="2.7.13.3" evidence="2"/>
<dbReference type="SUPFAM" id="SSF47384">
    <property type="entry name" value="Homodimeric domain of signal transducing histidine kinase"/>
    <property type="match status" value="1"/>
</dbReference>
<dbReference type="GeneID" id="92711943"/>
<protein>
    <recommendedName>
        <fullName evidence="2">histidine kinase</fullName>
        <ecNumber evidence="2">2.7.13.3</ecNumber>
    </recommendedName>
</protein>
<dbReference type="SUPFAM" id="SSF46689">
    <property type="entry name" value="Homeodomain-like"/>
    <property type="match status" value="1"/>
</dbReference>
<dbReference type="GO" id="GO:0043565">
    <property type="term" value="F:sequence-specific DNA binding"/>
    <property type="evidence" value="ECO:0007669"/>
    <property type="project" value="InterPro"/>
</dbReference>
<dbReference type="Gene3D" id="3.40.50.2300">
    <property type="match status" value="1"/>
</dbReference>
<dbReference type="SUPFAM" id="SSF101898">
    <property type="entry name" value="NHL repeat"/>
    <property type="match status" value="1"/>
</dbReference>
<dbReference type="Gene3D" id="2.130.10.10">
    <property type="entry name" value="YVTN repeat-like/Quinoprotein amine dehydrogenase"/>
    <property type="match status" value="2"/>
</dbReference>
<gene>
    <name evidence="13" type="ORF">SAMN05444350_109120</name>
</gene>
<organism evidence="13 14">
    <name type="scientific">Bacteroides stercorirosoris</name>
    <dbReference type="NCBI Taxonomy" id="871324"/>
    <lineage>
        <taxon>Bacteria</taxon>
        <taxon>Pseudomonadati</taxon>
        <taxon>Bacteroidota</taxon>
        <taxon>Bacteroidia</taxon>
        <taxon>Bacteroidales</taxon>
        <taxon>Bacteroidaceae</taxon>
        <taxon>Bacteroides</taxon>
    </lineage>
</organism>
<dbReference type="SMART" id="SM00448">
    <property type="entry name" value="REC"/>
    <property type="match status" value="1"/>
</dbReference>
<dbReference type="InterPro" id="IPR001789">
    <property type="entry name" value="Sig_transdc_resp-reg_receiver"/>
</dbReference>
<dbReference type="Proteomes" id="UP000184192">
    <property type="component" value="Unassembled WGS sequence"/>
</dbReference>
<dbReference type="PROSITE" id="PS50109">
    <property type="entry name" value="HIS_KIN"/>
    <property type="match status" value="1"/>
</dbReference>
<dbReference type="InterPro" id="IPR004358">
    <property type="entry name" value="Sig_transdc_His_kin-like_C"/>
</dbReference>
<keyword evidence="9" id="KW-0732">Signal</keyword>
<dbReference type="InterPro" id="IPR003594">
    <property type="entry name" value="HATPase_dom"/>
</dbReference>
<dbReference type="Pfam" id="PF07494">
    <property type="entry name" value="Reg_prop"/>
    <property type="match status" value="2"/>
</dbReference>
<dbReference type="InterPro" id="IPR018062">
    <property type="entry name" value="HTH_AraC-typ_CS"/>
</dbReference>
<dbReference type="Pfam" id="PF02518">
    <property type="entry name" value="HATPase_c"/>
    <property type="match status" value="1"/>
</dbReference>
<evidence type="ECO:0000259" key="12">
    <source>
        <dbReference type="PROSITE" id="PS50110"/>
    </source>
</evidence>
<dbReference type="InterPro" id="IPR036097">
    <property type="entry name" value="HisK_dim/P_sf"/>
</dbReference>
<dbReference type="InterPro" id="IPR009057">
    <property type="entry name" value="Homeodomain-like_sf"/>
</dbReference>
<dbReference type="Gene3D" id="3.30.565.10">
    <property type="entry name" value="Histidine kinase-like ATPase, C-terminal domain"/>
    <property type="match status" value="1"/>
</dbReference>
<keyword evidence="8" id="KW-0812">Transmembrane</keyword>
<dbReference type="eggNOG" id="COG2205">
    <property type="taxonomic scope" value="Bacteria"/>
</dbReference>
<keyword evidence="5" id="KW-0238">DNA-binding</keyword>
<feature type="modified residue" description="4-aspartylphosphate" evidence="7">
    <location>
        <position position="1101"/>
    </location>
</feature>
<evidence type="ECO:0000313" key="14">
    <source>
        <dbReference type="Proteomes" id="UP000184192"/>
    </source>
</evidence>
<dbReference type="CDD" id="cd00082">
    <property type="entry name" value="HisKA"/>
    <property type="match status" value="1"/>
</dbReference>
<dbReference type="Pfam" id="PF12833">
    <property type="entry name" value="HTH_18"/>
    <property type="match status" value="1"/>
</dbReference>
<evidence type="ECO:0000313" key="13">
    <source>
        <dbReference type="EMBL" id="SHI85343.1"/>
    </source>
</evidence>
<dbReference type="InterPro" id="IPR011006">
    <property type="entry name" value="CheY-like_superfamily"/>
</dbReference>
<keyword evidence="3 7" id="KW-0597">Phosphoprotein</keyword>
<dbReference type="FunFam" id="2.130.10.10:FF:000891">
    <property type="entry name" value="Two-component system sensor histidine kinase/response regulator, hybrid (One-component system)"/>
    <property type="match status" value="1"/>
</dbReference>
<dbReference type="RefSeq" id="WP_025830943.1">
    <property type="nucleotide sequence ID" value="NZ_FQZN01000009.1"/>
</dbReference>
<evidence type="ECO:0000256" key="9">
    <source>
        <dbReference type="SAM" id="SignalP"/>
    </source>
</evidence>
<sequence length="1302" mass="147520">MKKNMLTAFILCLLLFLPGKVTGNKQYAFQQISTQDGLSSSVRCLVVSHDKGYVWIGTKSGIGRFDGYELRKYLLGNITHIIEDEEHTIWAITPKGLFHYNYQEDTFLQARDEDQNPVVVSSICPWTDGVIFGGNGRLYKYDYANHKIRFMCPLTPNSHYNITNLQKWDDRTLLCTSRWSHALLADIPTGRTHPVPFESNEIITSLIDKDGHIWLAPYHQGVKCYDRQGKLLHSYHTGNSLLQTNVVLSLAENNGQIWIGTDGSGIYILNPENDEISTIAHAPGNPYSLPVNSILCLYSDSNNNMWAGSVRGGLINIREVGMKIYSDALPGTEYGLSEKAVLSIYQGEEKDIWIGTDGGGINRFYPDDNRFYHTKSTWGDKISSITEVDKRHLLVSLFSKGLFFFDKQTEEYRPLIIVNDSINALLCQRGKAVNVFRNSQETVLLLSEIPYSYHIEKKEFTPISLDKHTPAIIGTVLPIFQNGPISYLHDIKCIYQIDSRTNRLETLYHCTGDTIFNTVSVDENGIFWIGSNYGLSRYSAEKHEHVNIPNKLINEINSLICDRRGRVWIGTDGKLFAHLIHEGEFILYGESDGVIQNEYLEKPRLLSAEGDIYMGGVNGLLCIDKQLPDEDTVPPVLELADVAVGGERMNAFIKNGRSLTVQEHSKPISIKIIAHDRDIFRKPMYRYTLRGMDGQIMYSYQPELTFNGLPAKTYQVLASCSTRSGGWTEDYRILELVVLPPWYKSVWFTICCIVVACIGIILAFFSLLRRKENKLKWAMKEHEQQVYEEKVRFLININHELRTPLTLIHAPLKQLLGTLSPEDEKYPVIQSISRQSGRMKKLLDMVLNVRKMEVGQSSLNIESVELNSWIEQLIADFRPEANMKGISISYTPDKDVNTLCFDKEKCSTILTNLLINALKYSDENSLIEVSASLSEDQTRVRISISDQGPGLKDVDINNLFIRFYQGNNSRPGTGIGLSYSKILAEQHGGSIGAYDHGDSPGSTFWFELPRDTQPGKVTLQPQPYLNELLASTEELESIPDGTSGKEETQGNTLLIVDDNKDLTDYLSEALRNKFKQIWVAYDGEEALHICRESHPDIVVSDIQMPRMNGYELCKQIKEDLEISHIPVILLTARNDEESKTFGYKNGADAYQTKPFEVDILYTIIQSQLKNRERMRMRYSGTGLLPQPQESTFSSADEKFLNRMNKAISDNLENPQMGVPLLCTELGISRASLYNKLKALTGMGANDYITKIRMEKAVWLLTHSTLSINEIADQTGFSTSRYFSTVFKQYMGCSPTQYKEEHS</sequence>
<dbReference type="PROSITE" id="PS00041">
    <property type="entry name" value="HTH_ARAC_FAMILY_1"/>
    <property type="match status" value="1"/>
</dbReference>
<dbReference type="SMART" id="SM00387">
    <property type="entry name" value="HATPase_c"/>
    <property type="match status" value="1"/>
</dbReference>
<evidence type="ECO:0000256" key="4">
    <source>
        <dbReference type="ARBA" id="ARBA00023015"/>
    </source>
</evidence>
<dbReference type="PANTHER" id="PTHR43547">
    <property type="entry name" value="TWO-COMPONENT HISTIDINE KINASE"/>
    <property type="match status" value="1"/>
</dbReference>
<dbReference type="eggNOG" id="COG3292">
    <property type="taxonomic scope" value="Bacteria"/>
</dbReference>
<evidence type="ECO:0000259" key="11">
    <source>
        <dbReference type="PROSITE" id="PS50109"/>
    </source>
</evidence>
<dbReference type="PROSITE" id="PS01124">
    <property type="entry name" value="HTH_ARAC_FAMILY_2"/>
    <property type="match status" value="1"/>
</dbReference>
<dbReference type="InterPro" id="IPR036890">
    <property type="entry name" value="HATPase_C_sf"/>
</dbReference>
<evidence type="ECO:0000256" key="3">
    <source>
        <dbReference type="ARBA" id="ARBA00022553"/>
    </source>
</evidence>
<feature type="domain" description="Response regulatory" evidence="12">
    <location>
        <begin position="1052"/>
        <end position="1168"/>
    </location>
</feature>
<feature type="signal peptide" evidence="9">
    <location>
        <begin position="1"/>
        <end position="23"/>
    </location>
</feature>
<dbReference type="GO" id="GO:0003700">
    <property type="term" value="F:DNA-binding transcription factor activity"/>
    <property type="evidence" value="ECO:0007669"/>
    <property type="project" value="InterPro"/>
</dbReference>
<dbReference type="Gene3D" id="2.60.40.10">
    <property type="entry name" value="Immunoglobulins"/>
    <property type="match status" value="1"/>
</dbReference>
<dbReference type="InterPro" id="IPR015943">
    <property type="entry name" value="WD40/YVTN_repeat-like_dom_sf"/>
</dbReference>
<dbReference type="InterPro" id="IPR011110">
    <property type="entry name" value="Reg_prop"/>
</dbReference>
<dbReference type="CDD" id="cd17574">
    <property type="entry name" value="REC_OmpR"/>
    <property type="match status" value="1"/>
</dbReference>
<keyword evidence="13" id="KW-0808">Transferase</keyword>
<dbReference type="PRINTS" id="PR00344">
    <property type="entry name" value="BCTRLSENSOR"/>
</dbReference>
<comment type="catalytic activity">
    <reaction evidence="1">
        <text>ATP + protein L-histidine = ADP + protein N-phospho-L-histidine.</text>
        <dbReference type="EC" id="2.7.13.3"/>
    </reaction>
</comment>
<accession>A0A1M6EIS5</accession>
<proteinExistence type="predicted"/>
<dbReference type="SUPFAM" id="SSF55874">
    <property type="entry name" value="ATPase domain of HSP90 chaperone/DNA topoisomerase II/histidine kinase"/>
    <property type="match status" value="1"/>
</dbReference>
<evidence type="ECO:0000256" key="1">
    <source>
        <dbReference type="ARBA" id="ARBA00000085"/>
    </source>
</evidence>
<dbReference type="SMART" id="SM00342">
    <property type="entry name" value="HTH_ARAC"/>
    <property type="match status" value="1"/>
</dbReference>
<feature type="domain" description="HTH araC/xylS-type" evidence="10">
    <location>
        <begin position="1201"/>
        <end position="1300"/>
    </location>
</feature>
<dbReference type="CDD" id="cd00075">
    <property type="entry name" value="HATPase"/>
    <property type="match status" value="1"/>
</dbReference>
<evidence type="ECO:0000256" key="6">
    <source>
        <dbReference type="ARBA" id="ARBA00023163"/>
    </source>
</evidence>
<feature type="chain" id="PRO_5009917108" description="histidine kinase" evidence="9">
    <location>
        <begin position="24"/>
        <end position="1302"/>
    </location>
</feature>
<dbReference type="GO" id="GO:0000155">
    <property type="term" value="F:phosphorelay sensor kinase activity"/>
    <property type="evidence" value="ECO:0007669"/>
    <property type="project" value="InterPro"/>
</dbReference>
<dbReference type="SUPFAM" id="SSF63829">
    <property type="entry name" value="Calcium-dependent phosphotriesterase"/>
    <property type="match status" value="1"/>
</dbReference>
<keyword evidence="6" id="KW-0804">Transcription</keyword>
<evidence type="ECO:0000256" key="5">
    <source>
        <dbReference type="ARBA" id="ARBA00023125"/>
    </source>
</evidence>
<evidence type="ECO:0000256" key="7">
    <source>
        <dbReference type="PROSITE-ProRule" id="PRU00169"/>
    </source>
</evidence>
<dbReference type="SMART" id="SM00388">
    <property type="entry name" value="HisKA"/>
    <property type="match status" value="1"/>
</dbReference>